<dbReference type="SUPFAM" id="SSF52540">
    <property type="entry name" value="P-loop containing nucleoside triphosphate hydrolases"/>
    <property type="match status" value="1"/>
</dbReference>
<dbReference type="OrthoDB" id="8954335at2759"/>
<evidence type="ECO:0000256" key="1">
    <source>
        <dbReference type="SAM" id="Coils"/>
    </source>
</evidence>
<dbReference type="InterPro" id="IPR006073">
    <property type="entry name" value="GTP-bd"/>
</dbReference>
<evidence type="ECO:0000313" key="4">
    <source>
        <dbReference type="Proteomes" id="UP000567179"/>
    </source>
</evidence>
<keyword evidence="1" id="KW-0175">Coiled coil</keyword>
<dbReference type="Pfam" id="PF01926">
    <property type="entry name" value="MMR_HSR1"/>
    <property type="match status" value="1"/>
</dbReference>
<accession>A0A8H5BCS5</accession>
<evidence type="ECO:0000313" key="3">
    <source>
        <dbReference type="EMBL" id="KAF5320959.1"/>
    </source>
</evidence>
<organism evidence="3 4">
    <name type="scientific">Psilocybe cf. subviscida</name>
    <dbReference type="NCBI Taxonomy" id="2480587"/>
    <lineage>
        <taxon>Eukaryota</taxon>
        <taxon>Fungi</taxon>
        <taxon>Dikarya</taxon>
        <taxon>Basidiomycota</taxon>
        <taxon>Agaricomycotina</taxon>
        <taxon>Agaricomycetes</taxon>
        <taxon>Agaricomycetidae</taxon>
        <taxon>Agaricales</taxon>
        <taxon>Agaricineae</taxon>
        <taxon>Strophariaceae</taxon>
        <taxon>Psilocybe</taxon>
    </lineage>
</organism>
<dbReference type="Proteomes" id="UP000567179">
    <property type="component" value="Unassembled WGS sequence"/>
</dbReference>
<gene>
    <name evidence="3" type="ORF">D9619_000394</name>
</gene>
<dbReference type="AlphaFoldDB" id="A0A8H5BCS5"/>
<dbReference type="GO" id="GO:0005525">
    <property type="term" value="F:GTP binding"/>
    <property type="evidence" value="ECO:0007669"/>
    <property type="project" value="InterPro"/>
</dbReference>
<name>A0A8H5BCS5_9AGAR</name>
<feature type="domain" description="G" evidence="2">
    <location>
        <begin position="13"/>
        <end position="89"/>
    </location>
</feature>
<dbReference type="Gene3D" id="3.40.50.300">
    <property type="entry name" value="P-loop containing nucleotide triphosphate hydrolases"/>
    <property type="match status" value="1"/>
</dbReference>
<dbReference type="InterPro" id="IPR027417">
    <property type="entry name" value="P-loop_NTPase"/>
</dbReference>
<dbReference type="EMBL" id="JAACJJ010000028">
    <property type="protein sequence ID" value="KAF5320959.1"/>
    <property type="molecule type" value="Genomic_DNA"/>
</dbReference>
<proteinExistence type="predicted"/>
<comment type="caution">
    <text evidence="3">The sequence shown here is derived from an EMBL/GenBank/DDBJ whole genome shotgun (WGS) entry which is preliminary data.</text>
</comment>
<sequence length="281" mass="31649">MANPRPEDYIIPIMGPTGAGKSTFINLLLGTERVPVGHSLNSCTRDLGPIDIPAATVQHFIPSWQPRSDTAKLIIVDTPGFDDTSADDSEILKRIADWLTASYGSGAKLAGVIYLQDICQRRVTGATKRNFEVFDKLCGKDACKSIVLGTTQWTRVPPNEREMARAREQELRDNFWRDMVSKGSKMQRVDDKARKVSPWDLVETILLKNRSAVLQIQEELTTLHKSLPQTEAAIVLRGRIDELIQSLKKAGATKEEIDALAKEVKALKEKIAWWRRLWKWT</sequence>
<keyword evidence="4" id="KW-1185">Reference proteome</keyword>
<evidence type="ECO:0000259" key="2">
    <source>
        <dbReference type="Pfam" id="PF01926"/>
    </source>
</evidence>
<reference evidence="3 4" key="1">
    <citation type="journal article" date="2020" name="ISME J.">
        <title>Uncovering the hidden diversity of litter-decomposition mechanisms in mushroom-forming fungi.</title>
        <authorList>
            <person name="Floudas D."/>
            <person name="Bentzer J."/>
            <person name="Ahren D."/>
            <person name="Johansson T."/>
            <person name="Persson P."/>
            <person name="Tunlid A."/>
        </authorList>
    </citation>
    <scope>NUCLEOTIDE SEQUENCE [LARGE SCALE GENOMIC DNA]</scope>
    <source>
        <strain evidence="3 4">CBS 101986</strain>
    </source>
</reference>
<dbReference type="CDD" id="cd00882">
    <property type="entry name" value="Ras_like_GTPase"/>
    <property type="match status" value="1"/>
</dbReference>
<feature type="coiled-coil region" evidence="1">
    <location>
        <begin position="250"/>
        <end position="277"/>
    </location>
</feature>
<protein>
    <recommendedName>
        <fullName evidence="2">G domain-containing protein</fullName>
    </recommendedName>
</protein>